<dbReference type="Proteomes" id="UP000440578">
    <property type="component" value="Unassembled WGS sequence"/>
</dbReference>
<feature type="domain" description="Serpin" evidence="6">
    <location>
        <begin position="57"/>
        <end position="413"/>
    </location>
</feature>
<evidence type="ECO:0000313" key="7">
    <source>
        <dbReference type="EMBL" id="KAF0288976.1"/>
    </source>
</evidence>
<dbReference type="AlphaFoldDB" id="A0A6A4V2V5"/>
<dbReference type="InterPro" id="IPR036186">
    <property type="entry name" value="Serpin_sf"/>
</dbReference>
<proteinExistence type="inferred from homology"/>
<organism evidence="7 8">
    <name type="scientific">Amphibalanus amphitrite</name>
    <name type="common">Striped barnacle</name>
    <name type="synonym">Balanus amphitrite</name>
    <dbReference type="NCBI Taxonomy" id="1232801"/>
    <lineage>
        <taxon>Eukaryota</taxon>
        <taxon>Metazoa</taxon>
        <taxon>Ecdysozoa</taxon>
        <taxon>Arthropoda</taxon>
        <taxon>Crustacea</taxon>
        <taxon>Multicrustacea</taxon>
        <taxon>Cirripedia</taxon>
        <taxon>Thoracica</taxon>
        <taxon>Thoracicalcarea</taxon>
        <taxon>Balanomorpha</taxon>
        <taxon>Balanoidea</taxon>
        <taxon>Balanidae</taxon>
        <taxon>Amphibalaninae</taxon>
        <taxon>Amphibalanus</taxon>
    </lineage>
</organism>
<dbReference type="InterPro" id="IPR042185">
    <property type="entry name" value="Serpin_sf_2"/>
</dbReference>
<name>A0A6A4V2V5_AMPAM</name>
<dbReference type="Pfam" id="PF00079">
    <property type="entry name" value="Serpin"/>
    <property type="match status" value="1"/>
</dbReference>
<dbReference type="SUPFAM" id="SSF56574">
    <property type="entry name" value="Serpins"/>
    <property type="match status" value="1"/>
</dbReference>
<evidence type="ECO:0000313" key="8">
    <source>
        <dbReference type="Proteomes" id="UP000440578"/>
    </source>
</evidence>
<keyword evidence="3" id="KW-0722">Serine protease inhibitor</keyword>
<evidence type="ECO:0000259" key="6">
    <source>
        <dbReference type="SMART" id="SM00093"/>
    </source>
</evidence>
<dbReference type="GO" id="GO:0005615">
    <property type="term" value="C:extracellular space"/>
    <property type="evidence" value="ECO:0007669"/>
    <property type="project" value="InterPro"/>
</dbReference>
<evidence type="ECO:0000256" key="1">
    <source>
        <dbReference type="ARBA" id="ARBA00009500"/>
    </source>
</evidence>
<dbReference type="CDD" id="cd00172">
    <property type="entry name" value="serpin"/>
    <property type="match status" value="1"/>
</dbReference>
<keyword evidence="5" id="KW-0732">Signal</keyword>
<dbReference type="InterPro" id="IPR023796">
    <property type="entry name" value="Serpin_dom"/>
</dbReference>
<dbReference type="PANTHER" id="PTHR11461:SF211">
    <property type="entry name" value="GH10112P-RELATED"/>
    <property type="match status" value="1"/>
</dbReference>
<dbReference type="EMBL" id="VIIS01002070">
    <property type="protein sequence ID" value="KAF0288976.1"/>
    <property type="molecule type" value="Genomic_DNA"/>
</dbReference>
<keyword evidence="8" id="KW-1185">Reference proteome</keyword>
<protein>
    <submittedName>
        <fullName evidence="7">Leukocyte elastase inhibitor A</fullName>
    </submittedName>
</protein>
<feature type="chain" id="PRO_5025648803" evidence="5">
    <location>
        <begin position="31"/>
        <end position="467"/>
    </location>
</feature>
<dbReference type="PANTHER" id="PTHR11461">
    <property type="entry name" value="SERINE PROTEASE INHIBITOR, SERPIN"/>
    <property type="match status" value="1"/>
</dbReference>
<dbReference type="GO" id="GO:0004867">
    <property type="term" value="F:serine-type endopeptidase inhibitor activity"/>
    <property type="evidence" value="ECO:0007669"/>
    <property type="project" value="UniProtKB-KW"/>
</dbReference>
<reference evidence="7 8" key="1">
    <citation type="submission" date="2019-07" db="EMBL/GenBank/DDBJ databases">
        <title>Draft genome assembly of a fouling barnacle, Amphibalanus amphitrite (Darwin, 1854): The first reference genome for Thecostraca.</title>
        <authorList>
            <person name="Kim W."/>
        </authorList>
    </citation>
    <scope>NUCLEOTIDE SEQUENCE [LARGE SCALE GENOMIC DNA]</scope>
    <source>
        <strain evidence="7">SNU_AA5</strain>
        <tissue evidence="7">Soma without cirri and trophi</tissue>
    </source>
</reference>
<dbReference type="InterPro" id="IPR042178">
    <property type="entry name" value="Serpin_sf_1"/>
</dbReference>
<dbReference type="OrthoDB" id="6355607at2759"/>
<comment type="similarity">
    <text evidence="1 4">Belongs to the serpin family.</text>
</comment>
<dbReference type="InterPro" id="IPR000215">
    <property type="entry name" value="Serpin_fam"/>
</dbReference>
<gene>
    <name evidence="7" type="ORF">FJT64_012693</name>
</gene>
<accession>A0A6A4V2V5</accession>
<evidence type="ECO:0000256" key="5">
    <source>
        <dbReference type="SAM" id="SignalP"/>
    </source>
</evidence>
<dbReference type="Gene3D" id="3.30.497.10">
    <property type="entry name" value="Antithrombin, subunit I, domain 2"/>
    <property type="match status" value="1"/>
</dbReference>
<dbReference type="Gene3D" id="2.30.39.10">
    <property type="entry name" value="Alpha-1-antitrypsin, domain 1"/>
    <property type="match status" value="1"/>
</dbReference>
<sequence length="467" mass="51510">MALVSRGGRWCPTLPLSLSLLLLLPALVSASIQPGWWRKESPQEPEPRPSVPTALDLPLLQELAADPAENQAVSPFVMSSLMTQVCLGAGGTTRDEMLPILGLEDPETGAELDYLGGYQSAIEHLTSNTTNITVATFNGMYVRPGFSVRPSYRSTLRQVYGSDALPITSPEETAREINTAVAEVTRGKIAELVAANQLQGVDLVLVSALYFKALWQHPFVADDRPTPFLTAEGERRLTMMSLPDPTSLLYANLTQFEAVALPYSEPEYSLLLLRPAERSMESVQTLLDMLDTLNMADIYSQMYEISMHVTMPKFKIETDYSLTEPLTALGIQEIFSQGADFSQMTDERGVFVSDIIHKVFIEVTEEGTEAAGAGAVFFTRSMPMNFIVDRPFVAVVYNRPLGLNLFSAYVASPGSAADPAPAARTRYSRPQLPKFLSQFPRRNAINTFDGSRIREFFSSSRLLGQRE</sequence>
<feature type="signal peptide" evidence="5">
    <location>
        <begin position="1"/>
        <end position="30"/>
    </location>
</feature>
<keyword evidence="2" id="KW-0646">Protease inhibitor</keyword>
<evidence type="ECO:0000256" key="2">
    <source>
        <dbReference type="ARBA" id="ARBA00022690"/>
    </source>
</evidence>
<evidence type="ECO:0000256" key="3">
    <source>
        <dbReference type="ARBA" id="ARBA00022900"/>
    </source>
</evidence>
<dbReference type="SMART" id="SM00093">
    <property type="entry name" value="SERPIN"/>
    <property type="match status" value="1"/>
</dbReference>
<evidence type="ECO:0000256" key="4">
    <source>
        <dbReference type="RuleBase" id="RU000411"/>
    </source>
</evidence>
<comment type="caution">
    <text evidence="7">The sequence shown here is derived from an EMBL/GenBank/DDBJ whole genome shotgun (WGS) entry which is preliminary data.</text>
</comment>